<dbReference type="InterPro" id="IPR024983">
    <property type="entry name" value="CHAT_dom"/>
</dbReference>
<sequence>MPSSSSPRTPHPAPPSSMSLRLRSPPGSPPLRSPTSPKSHSSPELQPSVHSSSTSNSTVTPSTVAERRCSEVREALSLWEDIDLAAILQLSALSNQLGFSLLSPDWAAIVAFLDGAGLMLCNRFAETGRFTYFEEAMACYSEKAEWIDAAPSSFSVQFLRTADLRLGEAVVAYTLTWAPAGTLDDSIALLRRAVALWPNSRDDTLRLQGIASLARGLRLRVYQLADESESVNPDSRVQDLEEAEHVLKEGLELCQPAGRAELDRVRILLVNELGLLFRCRFYHTGQQTYLHHSLEVLRKVPMDLNVPSDDSDASDATSLRFELVGNLGASLNMQFHHTHRKEDIYEAKELLSLSLRQLPAAHPSRPMFNAHLGDCYSCLFDWSGDDEDIRLALQRFADAERDCSRSDAVYPTLLRLSGIARAKSARYSVSIPTIAHAVRTLCRASLYCPTWHPEYQTIQGFLALVYGTQFLLSHEQHAFLKATEVFGSASFDPPGHTTPYELLTIYGAYGSLLLNWCKSSSEPDTRLDVSIRVLKEAITMSSKFPEDRRVLNLHRDLGEALDFRFYLSGRPEDEDESKESFRTYVLRRKALPPANPDQPIESDLSLLLSDIIRHPTMLESVGLDLYANQITERTTHIQVIQSLQSSLEEPQRRKSGSHLRIQTLMVLGNALQRQFILYGIREDMEEAMDIYREAWKNSAEGSLSRLVLVHRMSQALVLLAQTTTSSVKTGILSRSNLSMLRHALQSCPTSRVEGRSIITASLLSDLGRLVQFMARVGLLDSATVPQVSTNPANFRTLKGRMLGRAVSLHESALQRVSKYPKLRYIVSGDLADALQELSLHEGSQHYDAALRVYSKAFQDSRNPDVLITNGFAKALLRRSEGPVDEDHVRDVQHLLVELDGIFRNSRVPITQRIDGAKLRAELSRRYPFAQGPLTHSDITAGIIETYREALKLYEVRVITCPTVETQHASLRNSGDIVLSAASFCLQENRVEEAIEMLEQGRGLLFSELRGFRKSLSEVLKDQDAAGLASEYTVVSRELESLIVSSTMASNNVTDVWDTWTRNSLQKALAERINLQAKFDDIITRIREIPQLQDFLRAKSFEELRGVADEGPVVLLTHNQPRCYAIIVHKDSEPIVLDLPEAFYQDALEYDTLLADARSHIRTSPGRYNKLLHTVLANLWRDVVSPVCEKLKQLGVVYGSRIWWCPTSVLANLPFHAAGTRNEYLPDIYISSYTPTLTALMDARAETSRSGPPRLLTVQVSEVDNTALPSVAEEISVVKTYLPDSTSLTGDTEDRHTVLEKLREYHWVHLACHGRLNLQNPFLSSFELRKDEHLTLLDLFQARLPNAEFAFLSACDSAHQSPESAKEEVLHLAAAMQFAGFRSVVGTMWAMDDSDGPRLSKYFYRHIMDQKDEKRYRCAAEALRAATLLMRKEDGGVGLERWVNYVHIGA</sequence>
<keyword evidence="4" id="KW-1185">Reference proteome</keyword>
<feature type="region of interest" description="Disordered" evidence="1">
    <location>
        <begin position="1"/>
        <end position="66"/>
    </location>
</feature>
<evidence type="ECO:0000259" key="2">
    <source>
        <dbReference type="Pfam" id="PF12770"/>
    </source>
</evidence>
<feature type="compositionally biased region" description="Low complexity" evidence="1">
    <location>
        <begin position="16"/>
        <end position="25"/>
    </location>
</feature>
<evidence type="ECO:0000313" key="4">
    <source>
        <dbReference type="Proteomes" id="UP000308730"/>
    </source>
</evidence>
<protein>
    <recommendedName>
        <fullName evidence="2">CHAT domain-containing protein</fullName>
    </recommendedName>
</protein>
<accession>A0A4S4MTK3</accession>
<gene>
    <name evidence="3" type="ORF">EUX98_g5525</name>
</gene>
<dbReference type="OrthoDB" id="3261813at2759"/>
<dbReference type="Pfam" id="PF12770">
    <property type="entry name" value="CHAT"/>
    <property type="match status" value="1"/>
</dbReference>
<reference evidence="3 4" key="1">
    <citation type="submission" date="2019-02" db="EMBL/GenBank/DDBJ databases">
        <title>Genome sequencing of the rare red list fungi Antrodiella citrinella (Flaviporus citrinellus).</title>
        <authorList>
            <person name="Buettner E."/>
            <person name="Kellner H."/>
        </authorList>
    </citation>
    <scope>NUCLEOTIDE SEQUENCE [LARGE SCALE GENOMIC DNA]</scope>
    <source>
        <strain evidence="3 4">DSM 108506</strain>
    </source>
</reference>
<dbReference type="Proteomes" id="UP000308730">
    <property type="component" value="Unassembled WGS sequence"/>
</dbReference>
<evidence type="ECO:0000313" key="3">
    <source>
        <dbReference type="EMBL" id="THH28678.1"/>
    </source>
</evidence>
<name>A0A4S4MTK3_9APHY</name>
<evidence type="ECO:0000256" key="1">
    <source>
        <dbReference type="SAM" id="MobiDB-lite"/>
    </source>
</evidence>
<comment type="caution">
    <text evidence="3">The sequence shown here is derived from an EMBL/GenBank/DDBJ whole genome shotgun (WGS) entry which is preliminary data.</text>
</comment>
<proteinExistence type="predicted"/>
<dbReference type="EMBL" id="SGPM01000164">
    <property type="protein sequence ID" value="THH28678.1"/>
    <property type="molecule type" value="Genomic_DNA"/>
</dbReference>
<feature type="compositionally biased region" description="Low complexity" evidence="1">
    <location>
        <begin position="48"/>
        <end position="64"/>
    </location>
</feature>
<feature type="domain" description="CHAT" evidence="2">
    <location>
        <begin position="1175"/>
        <end position="1448"/>
    </location>
</feature>
<organism evidence="3 4">
    <name type="scientific">Antrodiella citrinella</name>
    <dbReference type="NCBI Taxonomy" id="2447956"/>
    <lineage>
        <taxon>Eukaryota</taxon>
        <taxon>Fungi</taxon>
        <taxon>Dikarya</taxon>
        <taxon>Basidiomycota</taxon>
        <taxon>Agaricomycotina</taxon>
        <taxon>Agaricomycetes</taxon>
        <taxon>Polyporales</taxon>
        <taxon>Steccherinaceae</taxon>
        <taxon>Antrodiella</taxon>
    </lineage>
</organism>